<proteinExistence type="predicted"/>
<name>A0ABZ0TYK6_9FIRM</name>
<evidence type="ECO:0000313" key="3">
    <source>
        <dbReference type="Proteomes" id="UP001322744"/>
    </source>
</evidence>
<evidence type="ECO:0000259" key="1">
    <source>
        <dbReference type="Pfam" id="PF05225"/>
    </source>
</evidence>
<feature type="domain" description="HTH psq-type" evidence="1">
    <location>
        <begin position="3"/>
        <end position="30"/>
    </location>
</feature>
<dbReference type="InterPro" id="IPR007889">
    <property type="entry name" value="HTH_Psq"/>
</dbReference>
<reference evidence="2 3" key="1">
    <citation type="submission" date="2023-12" db="EMBL/GenBank/DDBJ databases">
        <authorList>
            <person name="Manesh M.J.H."/>
            <person name="Bing R.G."/>
            <person name="Willard D.J."/>
            <person name="Kelly R.M."/>
        </authorList>
    </citation>
    <scope>NUCLEOTIDE SEQUENCE [LARGE SCALE GENOMIC DNA]</scope>
    <source>
        <strain evidence="2 3">DSM 8977</strain>
    </source>
</reference>
<keyword evidence="3" id="KW-1185">Reference proteome</keyword>
<organism evidence="2 3">
    <name type="scientific">Anaerocellum danielii</name>
    <dbReference type="NCBI Taxonomy" id="1387557"/>
    <lineage>
        <taxon>Bacteria</taxon>
        <taxon>Bacillati</taxon>
        <taxon>Bacillota</taxon>
        <taxon>Bacillota incertae sedis</taxon>
        <taxon>Caldicellulosiruptorales</taxon>
        <taxon>Caldicellulosiruptoraceae</taxon>
        <taxon>Anaerocellum</taxon>
    </lineage>
</organism>
<accession>A0ABZ0TYK6</accession>
<dbReference type="Proteomes" id="UP001322744">
    <property type="component" value="Chromosome"/>
</dbReference>
<protein>
    <submittedName>
        <fullName evidence="2">Helix-turn-helix domain-containing protein</fullName>
    </submittedName>
</protein>
<evidence type="ECO:0000313" key="2">
    <source>
        <dbReference type="EMBL" id="WPX08146.1"/>
    </source>
</evidence>
<dbReference type="Pfam" id="PF05225">
    <property type="entry name" value="HTH_psq"/>
    <property type="match status" value="1"/>
</dbReference>
<sequence length="31" mass="3433">MLLSVQKVGKIYGISRRTLIRGAKRRGNSSS</sequence>
<gene>
    <name evidence="2" type="ORF">SOJ16_002011</name>
</gene>
<dbReference type="EMBL" id="CP139957">
    <property type="protein sequence ID" value="WPX08146.1"/>
    <property type="molecule type" value="Genomic_DNA"/>
</dbReference>
<dbReference type="RefSeq" id="WP_082054737.1">
    <property type="nucleotide sequence ID" value="NZ_CP139957.1"/>
</dbReference>